<gene>
    <name evidence="3" type="ORF">BOKJ2_LOCUS10861</name>
</gene>
<accession>A0A811L8P3</accession>
<dbReference type="EMBL" id="CAJFDH010000005">
    <property type="protein sequence ID" value="CAD5224091.1"/>
    <property type="molecule type" value="Genomic_DNA"/>
</dbReference>
<reference evidence="3" key="1">
    <citation type="submission" date="2020-09" db="EMBL/GenBank/DDBJ databases">
        <authorList>
            <person name="Kikuchi T."/>
        </authorList>
    </citation>
    <scope>NUCLEOTIDE SEQUENCE</scope>
    <source>
        <strain evidence="3">SH1</strain>
    </source>
</reference>
<dbReference type="OrthoDB" id="10575839at2759"/>
<evidence type="ECO:0000256" key="2">
    <source>
        <dbReference type="SAM" id="Phobius"/>
    </source>
</evidence>
<protein>
    <submittedName>
        <fullName evidence="3">Uncharacterized protein</fullName>
    </submittedName>
</protein>
<keyword evidence="2" id="KW-0472">Membrane</keyword>
<dbReference type="Proteomes" id="UP000783686">
    <property type="component" value="Unassembled WGS sequence"/>
</dbReference>
<feature type="compositionally biased region" description="Basic and acidic residues" evidence="1">
    <location>
        <begin position="99"/>
        <end position="111"/>
    </location>
</feature>
<organism evidence="3 4">
    <name type="scientific">Bursaphelenchus okinawaensis</name>
    <dbReference type="NCBI Taxonomy" id="465554"/>
    <lineage>
        <taxon>Eukaryota</taxon>
        <taxon>Metazoa</taxon>
        <taxon>Ecdysozoa</taxon>
        <taxon>Nematoda</taxon>
        <taxon>Chromadorea</taxon>
        <taxon>Rhabditida</taxon>
        <taxon>Tylenchina</taxon>
        <taxon>Tylenchomorpha</taxon>
        <taxon>Aphelenchoidea</taxon>
        <taxon>Aphelenchoididae</taxon>
        <taxon>Bursaphelenchus</taxon>
    </lineage>
</organism>
<name>A0A811L8P3_9BILA</name>
<keyword evidence="4" id="KW-1185">Reference proteome</keyword>
<keyword evidence="2" id="KW-1133">Transmembrane helix</keyword>
<dbReference type="EMBL" id="CAJFCW020000005">
    <property type="protein sequence ID" value="CAG9119582.1"/>
    <property type="molecule type" value="Genomic_DNA"/>
</dbReference>
<sequence length="327" mass="36547">MQTSSASDEKKKEEKTRTKSEKSEKDKKSRSNSKEEKSKKNNNSKEGSKKSVKSTKEIKTPDEDKFDKLVKESEKEKKKEKSKSDKSKSAKKSPAGGRSNDEKSNEKKDTTASKNTMSKGTISKDTASKDCTKEAGQPPTMSQSAQPQEVPGENFQIHAEKGGYLLELPIFSMILCILEFVLYIAVFVIMILASDGHVPSVGMFIINSILLTVLVAITLMLQWRRLHVQQDTDLNGHLDFKVKPLYRRIYALSHFARLWICLATVIILVYFLACGDEKTGVNKIGFCSQSIGYVILALAACIVAIVLVIVHIYFFFRNRMAISNCGT</sequence>
<comment type="caution">
    <text evidence="3">The sequence shown here is derived from an EMBL/GenBank/DDBJ whole genome shotgun (WGS) entry which is preliminary data.</text>
</comment>
<feature type="region of interest" description="Disordered" evidence="1">
    <location>
        <begin position="1"/>
        <end position="151"/>
    </location>
</feature>
<evidence type="ECO:0000313" key="3">
    <source>
        <dbReference type="EMBL" id="CAD5224091.1"/>
    </source>
</evidence>
<keyword evidence="2" id="KW-0812">Transmembrane</keyword>
<feature type="transmembrane region" description="Helical" evidence="2">
    <location>
        <begin position="200"/>
        <end position="221"/>
    </location>
</feature>
<feature type="compositionally biased region" description="Basic and acidic residues" evidence="1">
    <location>
        <begin position="7"/>
        <end position="39"/>
    </location>
</feature>
<dbReference type="AlphaFoldDB" id="A0A811L8P3"/>
<feature type="compositionally biased region" description="Polar residues" evidence="1">
    <location>
        <begin position="112"/>
        <end position="125"/>
    </location>
</feature>
<feature type="transmembrane region" description="Helical" evidence="2">
    <location>
        <begin position="170"/>
        <end position="194"/>
    </location>
</feature>
<evidence type="ECO:0000256" key="1">
    <source>
        <dbReference type="SAM" id="MobiDB-lite"/>
    </source>
</evidence>
<feature type="compositionally biased region" description="Basic and acidic residues" evidence="1">
    <location>
        <begin position="46"/>
        <end position="88"/>
    </location>
</feature>
<proteinExistence type="predicted"/>
<dbReference type="Proteomes" id="UP000614601">
    <property type="component" value="Unassembled WGS sequence"/>
</dbReference>
<evidence type="ECO:0000313" key="4">
    <source>
        <dbReference type="Proteomes" id="UP000614601"/>
    </source>
</evidence>
<feature type="transmembrane region" description="Helical" evidence="2">
    <location>
        <begin position="293"/>
        <end position="316"/>
    </location>
</feature>
<feature type="transmembrane region" description="Helical" evidence="2">
    <location>
        <begin position="255"/>
        <end position="273"/>
    </location>
</feature>